<proteinExistence type="predicted"/>
<organism evidence="1 2">
    <name type="scientific">Massilia litorea</name>
    <dbReference type="NCBI Taxonomy" id="2769491"/>
    <lineage>
        <taxon>Bacteria</taxon>
        <taxon>Pseudomonadati</taxon>
        <taxon>Pseudomonadota</taxon>
        <taxon>Betaproteobacteria</taxon>
        <taxon>Burkholderiales</taxon>
        <taxon>Oxalobacteraceae</taxon>
        <taxon>Telluria group</taxon>
        <taxon>Massilia</taxon>
    </lineage>
</organism>
<keyword evidence="2" id="KW-1185">Reference proteome</keyword>
<evidence type="ECO:0000313" key="1">
    <source>
        <dbReference type="EMBL" id="QOL48189.1"/>
    </source>
</evidence>
<dbReference type="KEGG" id="mlir:LPB04_14440"/>
<name>A0A7L9U1B1_9BURK</name>
<gene>
    <name evidence="1" type="ORF">LPB04_14440</name>
</gene>
<dbReference type="AlphaFoldDB" id="A0A7L9U1B1"/>
<protein>
    <submittedName>
        <fullName evidence="1">Uncharacterized protein</fullName>
    </submittedName>
</protein>
<evidence type="ECO:0000313" key="2">
    <source>
        <dbReference type="Proteomes" id="UP000593875"/>
    </source>
</evidence>
<reference evidence="1 2" key="1">
    <citation type="submission" date="2020-10" db="EMBL/GenBank/DDBJ databases">
        <title>Genome sequencing of Massilia sp. LPB0304.</title>
        <authorList>
            <person name="Kim J."/>
        </authorList>
    </citation>
    <scope>NUCLEOTIDE SEQUENCE [LARGE SCALE GENOMIC DNA]</scope>
    <source>
        <strain evidence="1 2">LPB0304</strain>
    </source>
</reference>
<dbReference type="RefSeq" id="WP_193685235.1">
    <property type="nucleotide sequence ID" value="NZ_CP062941.1"/>
</dbReference>
<sequence length="153" mass="17490">MTIRRSAVLARLRSANHVDSYAEALCMLVTGAHDKPYEGASAVKVERLDTYNILILAHHRQVIGRYAHVFSTEDNLVVGRYEFLLMPALYEGASTVPIKIFDFSFNYEGEFRLTNDPLNREFLYCNPDDYYKPLMRDAILNHVLGALQESLSE</sequence>
<dbReference type="Proteomes" id="UP000593875">
    <property type="component" value="Chromosome"/>
</dbReference>
<accession>A0A7L9U1B1</accession>
<dbReference type="EMBL" id="CP062941">
    <property type="protein sequence ID" value="QOL48189.1"/>
    <property type="molecule type" value="Genomic_DNA"/>
</dbReference>